<dbReference type="EMBL" id="CP121694">
    <property type="protein sequence ID" value="WRO23431.1"/>
    <property type="molecule type" value="Genomic_DNA"/>
</dbReference>
<dbReference type="InterPro" id="IPR011613">
    <property type="entry name" value="GH15-like"/>
</dbReference>
<evidence type="ECO:0000259" key="1">
    <source>
        <dbReference type="Pfam" id="PF00723"/>
    </source>
</evidence>
<evidence type="ECO:0000313" key="3">
    <source>
        <dbReference type="Proteomes" id="UP001329915"/>
    </source>
</evidence>
<dbReference type="InterPro" id="IPR008928">
    <property type="entry name" value="6-hairpin_glycosidase_sf"/>
</dbReference>
<evidence type="ECO:0000313" key="2">
    <source>
        <dbReference type="EMBL" id="WRO23431.1"/>
    </source>
</evidence>
<dbReference type="Pfam" id="PF00723">
    <property type="entry name" value="Glyco_hydro_15"/>
    <property type="match status" value="1"/>
</dbReference>
<dbReference type="KEGG" id="dbc:MFMK1_003291"/>
<accession>A0AAU0UT04</accession>
<gene>
    <name evidence="2" type="ORF">MFMK1_003291</name>
</gene>
<dbReference type="GO" id="GO:0005975">
    <property type="term" value="P:carbohydrate metabolic process"/>
    <property type="evidence" value="ECO:0007669"/>
    <property type="project" value="InterPro"/>
</dbReference>
<proteinExistence type="predicted"/>
<dbReference type="PANTHER" id="PTHR31616:SF13">
    <property type="entry name" value="GLUCAN 1,4-ALPHA-GLUCOSIDASE"/>
    <property type="match status" value="1"/>
</dbReference>
<organism evidence="2 3">
    <name type="scientific">Metallumcola ferriviriculae</name>
    <dbReference type="NCBI Taxonomy" id="3039180"/>
    <lineage>
        <taxon>Bacteria</taxon>
        <taxon>Bacillati</taxon>
        <taxon>Bacillota</taxon>
        <taxon>Clostridia</taxon>
        <taxon>Neomoorellales</taxon>
        <taxon>Desulfitibacteraceae</taxon>
        <taxon>Metallumcola</taxon>
    </lineage>
</organism>
<dbReference type="GO" id="GO:0004553">
    <property type="term" value="F:hydrolase activity, hydrolyzing O-glycosyl compounds"/>
    <property type="evidence" value="ECO:0007669"/>
    <property type="project" value="UniProtKB-ARBA"/>
</dbReference>
<dbReference type="PANTHER" id="PTHR31616">
    <property type="entry name" value="TREHALASE"/>
    <property type="match status" value="1"/>
</dbReference>
<dbReference type="Gene3D" id="1.50.10.10">
    <property type="match status" value="1"/>
</dbReference>
<protein>
    <submittedName>
        <fullName evidence="2">Glycoside hydrolase family 15 protein</fullName>
    </submittedName>
</protein>
<name>A0AAU0UT04_9FIRM</name>
<dbReference type="InterPro" id="IPR012341">
    <property type="entry name" value="6hp_glycosidase-like_sf"/>
</dbReference>
<keyword evidence="3" id="KW-1185">Reference proteome</keyword>
<dbReference type="Proteomes" id="UP001329915">
    <property type="component" value="Chromosome"/>
</dbReference>
<feature type="domain" description="GH15-like" evidence="1">
    <location>
        <begin position="285"/>
        <end position="585"/>
    </location>
</feature>
<keyword evidence="2" id="KW-0378">Hydrolase</keyword>
<dbReference type="AlphaFoldDB" id="A0AAU0UT04"/>
<reference evidence="2 3" key="1">
    <citation type="submission" date="2023-04" db="EMBL/GenBank/DDBJ databases">
        <authorList>
            <person name="Hsu D."/>
        </authorList>
    </citation>
    <scope>NUCLEOTIDE SEQUENCE [LARGE SCALE GENOMIC DNA]</scope>
    <source>
        <strain evidence="2 3">MK1</strain>
    </source>
</reference>
<dbReference type="RefSeq" id="WP_366922814.1">
    <property type="nucleotide sequence ID" value="NZ_CP121694.1"/>
</dbReference>
<dbReference type="SUPFAM" id="SSF48208">
    <property type="entry name" value="Six-hairpin glycosidases"/>
    <property type="match status" value="1"/>
</dbReference>
<sequence>MPREIVLGNGGMLVNFDKDLIMRDLYYPHVGWENHISGHKNAIGFWVDGKFSWIDDDGWNLTLGYLPETLVTDCHGVNERLGLKFSLNSAVHFRNNIFLQRMRLINPTDKEKEVRVFYTHDFSIDGSEVGDTALYDPTLQAVYHYKRNRYFLVNGQVGQQGLYQFAIGTKRFGGAEGTWRDAEDGVLEQNPIAQGSVDSTVSFRVILAPRQEEDLYYWIAVGHSYETVRSGNQYVLKNTPQLLLRKTGSYWHTWVNKHQRDFGDLSEAVQKIYKLSLLVTRTQVDDGGAIIAANDTDILHYARDHYSYMWPRDGALVALSLDEAGYPELTRNFFKLCERVLTKSGYLLHKYNPDGSVGSSWHPWVANGVTQLPIQEDETALVLFALWHHYLKEKDFEFVESLYKPLIRKAANFMVEYRDEATGLPLPSYDLWEERRGVFTFTASSVYGGLMAAASIANLYGDQYLVERYQKAADEVKAGIIKHLYSEDLGRFLRGVYVDQDNNYRPDDTPESSVYGVYAFGVLPADDTRVISTMEQIREHLWVKTDVGGIARYRNDYYFRNSDDIDKVPGNPWFICTLWLAEWYISKAGSMEDLEPAKTLISWAVDYSMKAGMLSEQLHPFKGDPQSVAPLTWSHSTYILTVNRYLEKFNEFTKRC</sequence>